<proteinExistence type="predicted"/>
<evidence type="ECO:0000313" key="1">
    <source>
        <dbReference type="EMBL" id="RHH15904.1"/>
    </source>
</evidence>
<dbReference type="AlphaFoldDB" id="A0A414VY83"/>
<dbReference type="RefSeq" id="WP_118236065.1">
    <property type="nucleotide sequence ID" value="NZ_JBCJBW010000027.1"/>
</dbReference>
<gene>
    <name evidence="1" type="ORF">DW222_15530</name>
</gene>
<sequence>MYAKGIEIDGKEVAFKASAAIPRIYRIKFQRDIYKDLSALEKAIGKNVEDASTLDTFSLEMFENIAYVMAKHADANIPDTSEEWLDGFNTFSIYQVLPQLIELWSLDVQTDISAKKSSSNRSPDDNTFIFASLRTAGD</sequence>
<organism evidence="1 2">
    <name type="scientific">Blautia obeum</name>
    <dbReference type="NCBI Taxonomy" id="40520"/>
    <lineage>
        <taxon>Bacteria</taxon>
        <taxon>Bacillati</taxon>
        <taxon>Bacillota</taxon>
        <taxon>Clostridia</taxon>
        <taxon>Lachnospirales</taxon>
        <taxon>Lachnospiraceae</taxon>
        <taxon>Blautia</taxon>
    </lineage>
</organism>
<name>A0A414VY83_9FIRM</name>
<reference evidence="1 2" key="1">
    <citation type="submission" date="2018-08" db="EMBL/GenBank/DDBJ databases">
        <title>A genome reference for cultivated species of the human gut microbiota.</title>
        <authorList>
            <person name="Zou Y."/>
            <person name="Xue W."/>
            <person name="Luo G."/>
        </authorList>
    </citation>
    <scope>NUCLEOTIDE SEQUENCE [LARGE SCALE GENOMIC DNA]</scope>
    <source>
        <strain evidence="1 2">AM18-2AC</strain>
    </source>
</reference>
<evidence type="ECO:0000313" key="2">
    <source>
        <dbReference type="Proteomes" id="UP000284024"/>
    </source>
</evidence>
<protein>
    <submittedName>
        <fullName evidence="1">Uncharacterized protein</fullName>
    </submittedName>
</protein>
<dbReference type="EMBL" id="QRJH01000010">
    <property type="protein sequence ID" value="RHH15904.1"/>
    <property type="molecule type" value="Genomic_DNA"/>
</dbReference>
<dbReference type="Proteomes" id="UP000284024">
    <property type="component" value="Unassembled WGS sequence"/>
</dbReference>
<accession>A0A414VY83</accession>
<comment type="caution">
    <text evidence="1">The sequence shown here is derived from an EMBL/GenBank/DDBJ whole genome shotgun (WGS) entry which is preliminary data.</text>
</comment>